<reference evidence="1" key="1">
    <citation type="submission" date="2024-09" db="EMBL/GenBank/DDBJ databases">
        <title>The complete genome of Klebsiella pneumoniae phage phi1_175008.</title>
        <authorList>
            <person name="Li J."/>
            <person name="Feng Y."/>
            <person name="Zong Z."/>
        </authorList>
    </citation>
    <scope>NUCLEOTIDE SEQUENCE</scope>
</reference>
<organism evidence="1 2">
    <name type="scientific">Klebsiella phage phi1_175008</name>
    <dbReference type="NCBI Taxonomy" id="3127744"/>
    <lineage>
        <taxon>Viruses</taxon>
        <taxon>Duplodnaviria</taxon>
        <taxon>Heunggongvirae</taxon>
        <taxon>Uroviricota</taxon>
        <taxon>Caudoviricetes</taxon>
        <taxon>Stephanstirmvirinae</taxon>
    </lineage>
</organism>
<name>A0ACD5FRE2_9CAUD</name>
<evidence type="ECO:0000313" key="1">
    <source>
        <dbReference type="EMBL" id="XKX17531.1"/>
    </source>
</evidence>
<protein>
    <submittedName>
        <fullName evidence="1">Uncharacterized protein</fullName>
    </submittedName>
</protein>
<dbReference type="EMBL" id="PQ360875">
    <property type="protein sequence ID" value="XKX17531.1"/>
    <property type="molecule type" value="Genomic_DNA"/>
</dbReference>
<dbReference type="Proteomes" id="UP001365931">
    <property type="component" value="Segment"/>
</dbReference>
<sequence length="69" mass="7696">MLAGLEDGYSAERLRIVRGKLLSPGEESKSNIYLIVSHKGIILRASLSKEIAELYHDPDSRDIYEGHLA</sequence>
<gene>
    <name evidence="1" type="ORF">MVUOKPPV_CDS0134</name>
</gene>
<accession>A0ACD5FRE2</accession>
<evidence type="ECO:0000313" key="2">
    <source>
        <dbReference type="Proteomes" id="UP001365931"/>
    </source>
</evidence>
<proteinExistence type="predicted"/>